<comment type="cofactor">
    <cofactor evidence="1 18">
        <name>Mg(2+)</name>
        <dbReference type="ChEBI" id="CHEBI:18420"/>
    </cofactor>
</comment>
<feature type="binding site" evidence="17">
    <location>
        <position position="578"/>
    </location>
    <ligand>
        <name>ATP</name>
        <dbReference type="ChEBI" id="CHEBI:30616"/>
    </ligand>
</feature>
<dbReference type="OrthoDB" id="377733at2759"/>
<feature type="binding site" evidence="17">
    <location>
        <position position="691"/>
    </location>
    <ligand>
        <name>ATP</name>
        <dbReference type="ChEBI" id="CHEBI:30616"/>
    </ligand>
</feature>
<feature type="domain" description="P-type ATPase C-terminal" evidence="21">
    <location>
        <begin position="1014"/>
        <end position="1207"/>
    </location>
</feature>
<evidence type="ECO:0000256" key="8">
    <source>
        <dbReference type="ARBA" id="ARBA00022840"/>
    </source>
</evidence>
<name>A0A0F4Z5N1_RASE3</name>
<keyword evidence="23" id="KW-1185">Reference proteome</keyword>
<evidence type="ECO:0000256" key="11">
    <source>
        <dbReference type="ARBA" id="ARBA00022989"/>
    </source>
</evidence>
<dbReference type="AlphaFoldDB" id="A0A0F4Z5N1"/>
<comment type="similarity">
    <text evidence="3 19">Belongs to the cation transport ATPase (P-type) (TC 3.A.3) family. Type IV subfamily.</text>
</comment>
<feature type="binding site" evidence="17">
    <location>
        <position position="990"/>
    </location>
    <ligand>
        <name>ATP</name>
        <dbReference type="ChEBI" id="CHEBI:30616"/>
    </ligand>
</feature>
<feature type="binding site" evidence="17">
    <location>
        <position position="881"/>
    </location>
    <ligand>
        <name>ATP</name>
        <dbReference type="ChEBI" id="CHEBI:30616"/>
    </ligand>
</feature>
<evidence type="ECO:0000256" key="13">
    <source>
        <dbReference type="ARBA" id="ARBA00023136"/>
    </source>
</evidence>
<dbReference type="InterPro" id="IPR001757">
    <property type="entry name" value="P_typ_ATPase"/>
</dbReference>
<keyword evidence="12" id="KW-0445">Lipid transport</keyword>
<dbReference type="Gene3D" id="3.40.1110.10">
    <property type="entry name" value="Calcium-transporting ATPase, cytoplasmic domain N"/>
    <property type="match status" value="1"/>
</dbReference>
<dbReference type="RefSeq" id="XP_013332018.1">
    <property type="nucleotide sequence ID" value="XM_013476564.1"/>
</dbReference>
<keyword evidence="10 19" id="KW-1278">Translocase</keyword>
<feature type="binding site" evidence="17">
    <location>
        <position position="579"/>
    </location>
    <ligand>
        <name>ATP</name>
        <dbReference type="ChEBI" id="CHEBI:30616"/>
    </ligand>
</feature>
<keyword evidence="22" id="KW-0378">Hydrolase</keyword>
<keyword evidence="7 17" id="KW-0547">Nucleotide-binding</keyword>
<keyword evidence="6 18" id="KW-0479">Metal-binding</keyword>
<evidence type="ECO:0000256" key="12">
    <source>
        <dbReference type="ARBA" id="ARBA00023055"/>
    </source>
</evidence>
<dbReference type="PANTHER" id="PTHR24092:SF5">
    <property type="entry name" value="PHOSPHOLIPID-TRANSPORTING ATPASE"/>
    <property type="match status" value="1"/>
</dbReference>
<feature type="region of interest" description="Disordered" evidence="20">
    <location>
        <begin position="1"/>
        <end position="164"/>
    </location>
</feature>
<evidence type="ECO:0000256" key="2">
    <source>
        <dbReference type="ARBA" id="ARBA00004337"/>
    </source>
</evidence>
<feature type="binding site" evidence="17">
    <location>
        <position position="798"/>
    </location>
    <ligand>
        <name>ATP</name>
        <dbReference type="ChEBI" id="CHEBI:30616"/>
    </ligand>
</feature>
<evidence type="ECO:0000256" key="20">
    <source>
        <dbReference type="SAM" id="MobiDB-lite"/>
    </source>
</evidence>
<feature type="compositionally biased region" description="Low complexity" evidence="20">
    <location>
        <begin position="403"/>
        <end position="415"/>
    </location>
</feature>
<feature type="binding site" evidence="17">
    <location>
        <position position="879"/>
    </location>
    <ligand>
        <name>ATP</name>
        <dbReference type="ChEBI" id="CHEBI:30616"/>
    </ligand>
</feature>
<dbReference type="GO" id="GO:0045332">
    <property type="term" value="P:phospholipid translocation"/>
    <property type="evidence" value="ECO:0007669"/>
    <property type="project" value="TreeGrafter"/>
</dbReference>
<evidence type="ECO:0000256" key="16">
    <source>
        <dbReference type="PIRSR" id="PIRSR606539-1"/>
    </source>
</evidence>
<dbReference type="InterPro" id="IPR006539">
    <property type="entry name" value="P-type_ATPase_IV"/>
</dbReference>
<reference evidence="22 23" key="1">
    <citation type="submission" date="2015-04" db="EMBL/GenBank/DDBJ databases">
        <authorList>
            <person name="Heijne W.H."/>
            <person name="Fedorova N.D."/>
            <person name="Nierman W.C."/>
            <person name="Vollebregt A.W."/>
            <person name="Zhao Z."/>
            <person name="Wu L."/>
            <person name="Kumar M."/>
            <person name="Stam H."/>
            <person name="van den Berg M.A."/>
            <person name="Pel H.J."/>
        </authorList>
    </citation>
    <scope>NUCLEOTIDE SEQUENCE [LARGE SCALE GENOMIC DNA]</scope>
    <source>
        <strain evidence="22 23">CBS 393.64</strain>
    </source>
</reference>
<evidence type="ECO:0000313" key="23">
    <source>
        <dbReference type="Proteomes" id="UP000053958"/>
    </source>
</evidence>
<feature type="transmembrane region" description="Helical" evidence="19">
    <location>
        <begin position="515"/>
        <end position="534"/>
    </location>
</feature>
<evidence type="ECO:0000313" key="22">
    <source>
        <dbReference type="EMBL" id="KKA25406.1"/>
    </source>
</evidence>
<evidence type="ECO:0000256" key="17">
    <source>
        <dbReference type="PIRSR" id="PIRSR606539-2"/>
    </source>
</evidence>
<gene>
    <name evidence="22" type="ORF">T310_0584</name>
</gene>
<evidence type="ECO:0000256" key="6">
    <source>
        <dbReference type="ARBA" id="ARBA00022723"/>
    </source>
</evidence>
<dbReference type="SFLD" id="SFLDF00027">
    <property type="entry name" value="p-type_atpase"/>
    <property type="match status" value="1"/>
</dbReference>
<evidence type="ECO:0000256" key="19">
    <source>
        <dbReference type="RuleBase" id="RU362033"/>
    </source>
</evidence>
<dbReference type="GeneID" id="25312638"/>
<dbReference type="PRINTS" id="PR00119">
    <property type="entry name" value="CATATPASE"/>
</dbReference>
<feature type="binding site" evidence="18">
    <location>
        <position position="580"/>
    </location>
    <ligand>
        <name>Mg(2+)</name>
        <dbReference type="ChEBI" id="CHEBI:18420"/>
    </ligand>
</feature>
<dbReference type="STRING" id="1408163.A0A0F4Z5N1"/>
<comment type="catalytic activity">
    <reaction evidence="14 19">
        <text>ATP + H2O + phospholipidSide 1 = ADP + phosphate + phospholipidSide 2.</text>
        <dbReference type="EC" id="7.6.2.1"/>
    </reaction>
</comment>
<feature type="binding site" evidence="17">
    <location>
        <position position="991"/>
    </location>
    <ligand>
        <name>ATP</name>
        <dbReference type="ChEBI" id="CHEBI:30616"/>
    </ligand>
</feature>
<dbReference type="Gene3D" id="2.70.150.10">
    <property type="entry name" value="Calcium-transporting ATPase, cytoplasmic transduction domain A"/>
    <property type="match status" value="1"/>
</dbReference>
<feature type="transmembrane region" description="Helical" evidence="19">
    <location>
        <begin position="1048"/>
        <end position="1068"/>
    </location>
</feature>
<feature type="transmembrane region" description="Helical" evidence="19">
    <location>
        <begin position="1182"/>
        <end position="1201"/>
    </location>
</feature>
<feature type="compositionally biased region" description="Polar residues" evidence="20">
    <location>
        <begin position="315"/>
        <end position="325"/>
    </location>
</feature>
<dbReference type="GO" id="GO:0010008">
    <property type="term" value="C:endosome membrane"/>
    <property type="evidence" value="ECO:0007669"/>
    <property type="project" value="UniProtKB-SubCell"/>
</dbReference>
<evidence type="ECO:0000256" key="10">
    <source>
        <dbReference type="ARBA" id="ARBA00022967"/>
    </source>
</evidence>
<comment type="catalytic activity">
    <reaction evidence="15">
        <text>a 1,2-diacyl-sn-glycero-3-phosphoethanolamine(out) + ATP + H2O = a 1,2-diacyl-sn-glycero-3-phosphoethanolamine(in) + ADP + phosphate + H(+)</text>
        <dbReference type="Rhea" id="RHEA:66132"/>
        <dbReference type="ChEBI" id="CHEBI:15377"/>
        <dbReference type="ChEBI" id="CHEBI:15378"/>
        <dbReference type="ChEBI" id="CHEBI:30616"/>
        <dbReference type="ChEBI" id="CHEBI:43474"/>
        <dbReference type="ChEBI" id="CHEBI:64612"/>
        <dbReference type="ChEBI" id="CHEBI:456216"/>
    </reaction>
    <physiologicalReaction direction="left-to-right" evidence="15">
        <dbReference type="Rhea" id="RHEA:66133"/>
    </physiologicalReaction>
</comment>
<dbReference type="GO" id="GO:0000287">
    <property type="term" value="F:magnesium ion binding"/>
    <property type="evidence" value="ECO:0007669"/>
    <property type="project" value="UniProtKB-UniRule"/>
</dbReference>
<dbReference type="PROSITE" id="PS00154">
    <property type="entry name" value="ATPASE_E1_E2"/>
    <property type="match status" value="1"/>
</dbReference>
<dbReference type="FunFam" id="3.40.50.1000:FF:000009">
    <property type="entry name" value="Phospholipid-transporting ATPase"/>
    <property type="match status" value="1"/>
</dbReference>
<keyword evidence="4" id="KW-0813">Transport</keyword>
<dbReference type="NCBIfam" id="TIGR01494">
    <property type="entry name" value="ATPase_P-type"/>
    <property type="match status" value="2"/>
</dbReference>
<feature type="binding site" evidence="18">
    <location>
        <position position="987"/>
    </location>
    <ligand>
        <name>Mg(2+)</name>
        <dbReference type="ChEBI" id="CHEBI:18420"/>
    </ligand>
</feature>
<proteinExistence type="inferred from homology"/>
<feature type="compositionally biased region" description="Basic and acidic residues" evidence="20">
    <location>
        <begin position="73"/>
        <end position="84"/>
    </location>
</feature>
<feature type="region of interest" description="Disordered" evidence="20">
    <location>
        <begin position="282"/>
        <end position="302"/>
    </location>
</feature>
<dbReference type="InterPro" id="IPR044492">
    <property type="entry name" value="P_typ_ATPase_HD_dom"/>
</dbReference>
<feature type="binding site" evidence="17">
    <location>
        <position position="735"/>
    </location>
    <ligand>
        <name>ATP</name>
        <dbReference type="ChEBI" id="CHEBI:30616"/>
    </ligand>
</feature>
<dbReference type="SUPFAM" id="SSF56784">
    <property type="entry name" value="HAD-like"/>
    <property type="match status" value="1"/>
</dbReference>
<dbReference type="GO" id="GO:0005802">
    <property type="term" value="C:trans-Golgi network"/>
    <property type="evidence" value="ECO:0007669"/>
    <property type="project" value="TreeGrafter"/>
</dbReference>
<evidence type="ECO:0000259" key="21">
    <source>
        <dbReference type="Pfam" id="PF16212"/>
    </source>
</evidence>
<dbReference type="FunFam" id="3.40.1110.10:FF:000067">
    <property type="entry name" value="Phospholipid-transporting ATPase"/>
    <property type="match status" value="1"/>
</dbReference>
<feature type="compositionally biased region" description="Polar residues" evidence="20">
    <location>
        <begin position="416"/>
        <end position="428"/>
    </location>
</feature>
<keyword evidence="8 17" id="KW-0067">ATP-binding</keyword>
<dbReference type="InterPro" id="IPR023214">
    <property type="entry name" value="HAD_sf"/>
</dbReference>
<protein>
    <recommendedName>
        <fullName evidence="19">Phospholipid-transporting ATPase</fullName>
        <ecNumber evidence="19">7.6.2.1</ecNumber>
    </recommendedName>
</protein>
<dbReference type="GO" id="GO:0005886">
    <property type="term" value="C:plasma membrane"/>
    <property type="evidence" value="ECO:0007669"/>
    <property type="project" value="TreeGrafter"/>
</dbReference>
<keyword evidence="9 18" id="KW-0460">Magnesium</keyword>
<feature type="binding site" evidence="17">
    <location>
        <position position="961"/>
    </location>
    <ligand>
        <name>ATP</name>
        <dbReference type="ChEBI" id="CHEBI:30616"/>
    </ligand>
</feature>
<dbReference type="GO" id="GO:0016887">
    <property type="term" value="F:ATP hydrolysis activity"/>
    <property type="evidence" value="ECO:0007669"/>
    <property type="project" value="InterPro"/>
</dbReference>
<evidence type="ECO:0000256" key="7">
    <source>
        <dbReference type="ARBA" id="ARBA00022741"/>
    </source>
</evidence>
<feature type="transmembrane region" description="Helical" evidence="19">
    <location>
        <begin position="483"/>
        <end position="503"/>
    </location>
</feature>
<dbReference type="SUPFAM" id="SSF81653">
    <property type="entry name" value="Calcium ATPase, transduction domain A"/>
    <property type="match status" value="1"/>
</dbReference>
<dbReference type="SUPFAM" id="SSF81665">
    <property type="entry name" value="Calcium ATPase, transmembrane domain M"/>
    <property type="match status" value="1"/>
</dbReference>
<dbReference type="GO" id="GO:0005524">
    <property type="term" value="F:ATP binding"/>
    <property type="evidence" value="ECO:0007669"/>
    <property type="project" value="UniProtKB-UniRule"/>
</dbReference>
<evidence type="ECO:0000256" key="18">
    <source>
        <dbReference type="PIRSR" id="PIRSR606539-3"/>
    </source>
</evidence>
<feature type="compositionally biased region" description="Low complexity" evidence="20">
    <location>
        <begin position="61"/>
        <end position="71"/>
    </location>
</feature>
<dbReference type="InterPro" id="IPR032630">
    <property type="entry name" value="P_typ_ATPase_c"/>
</dbReference>
<feature type="transmembrane region" description="Helical" evidence="19">
    <location>
        <begin position="178"/>
        <end position="197"/>
    </location>
</feature>
<dbReference type="Pfam" id="PF16212">
    <property type="entry name" value="PhoLip_ATPase_C"/>
    <property type="match status" value="1"/>
</dbReference>
<evidence type="ECO:0000256" key="14">
    <source>
        <dbReference type="ARBA" id="ARBA00034036"/>
    </source>
</evidence>
<evidence type="ECO:0000256" key="1">
    <source>
        <dbReference type="ARBA" id="ARBA00001946"/>
    </source>
</evidence>
<dbReference type="InterPro" id="IPR023298">
    <property type="entry name" value="ATPase_P-typ_TM_dom_sf"/>
</dbReference>
<keyword evidence="11 19" id="KW-1133">Transmembrane helix</keyword>
<dbReference type="GO" id="GO:0140326">
    <property type="term" value="F:ATPase-coupled intramembrane lipid transporter activity"/>
    <property type="evidence" value="ECO:0007669"/>
    <property type="project" value="UniProtKB-EC"/>
</dbReference>
<feature type="compositionally biased region" description="Acidic residues" evidence="20">
    <location>
        <begin position="21"/>
        <end position="35"/>
    </location>
</feature>
<evidence type="ECO:0000256" key="4">
    <source>
        <dbReference type="ARBA" id="ARBA00022448"/>
    </source>
</evidence>
<dbReference type="FunFam" id="1.20.1110.10:FF:000048">
    <property type="entry name" value="Phospholipid-transporting ATPase"/>
    <property type="match status" value="1"/>
</dbReference>
<feature type="binding site" evidence="17">
    <location>
        <position position="880"/>
    </location>
    <ligand>
        <name>ATP</name>
        <dbReference type="ChEBI" id="CHEBI:30616"/>
    </ligand>
</feature>
<feature type="transmembrane region" description="Helical" evidence="19">
    <location>
        <begin position="1074"/>
        <end position="1096"/>
    </location>
</feature>
<dbReference type="EMBL" id="LASV01000023">
    <property type="protein sequence ID" value="KKA25406.1"/>
    <property type="molecule type" value="Genomic_DNA"/>
</dbReference>
<evidence type="ECO:0000256" key="15">
    <source>
        <dbReference type="ARBA" id="ARBA00049128"/>
    </source>
</evidence>
<feature type="binding site" evidence="17">
    <location>
        <position position="580"/>
    </location>
    <ligand>
        <name>ATP</name>
        <dbReference type="ChEBI" id="CHEBI:30616"/>
    </ligand>
</feature>
<dbReference type="InterPro" id="IPR036412">
    <property type="entry name" value="HAD-like_sf"/>
</dbReference>
<feature type="transmembrane region" description="Helical" evidence="19">
    <location>
        <begin position="1126"/>
        <end position="1144"/>
    </location>
</feature>
<feature type="compositionally biased region" description="Polar residues" evidence="20">
    <location>
        <begin position="143"/>
        <end position="155"/>
    </location>
</feature>
<feature type="region of interest" description="Disordered" evidence="20">
    <location>
        <begin position="314"/>
        <end position="337"/>
    </location>
</feature>
<evidence type="ECO:0000256" key="5">
    <source>
        <dbReference type="ARBA" id="ARBA00022692"/>
    </source>
</evidence>
<dbReference type="Proteomes" id="UP000053958">
    <property type="component" value="Unassembled WGS sequence"/>
</dbReference>
<feature type="region of interest" description="Disordered" evidence="20">
    <location>
        <begin position="398"/>
        <end position="429"/>
    </location>
</feature>
<feature type="active site" description="4-aspartylphosphate intermediate" evidence="16">
    <location>
        <position position="578"/>
    </location>
</feature>
<feature type="binding site" evidence="17">
    <location>
        <position position="967"/>
    </location>
    <ligand>
        <name>ATP</name>
        <dbReference type="ChEBI" id="CHEBI:30616"/>
    </ligand>
</feature>
<dbReference type="SFLD" id="SFLDS00003">
    <property type="entry name" value="Haloacid_Dehalogenase"/>
    <property type="match status" value="1"/>
</dbReference>
<comment type="caution">
    <text evidence="22">The sequence shown here is derived from an EMBL/GenBank/DDBJ whole genome shotgun (WGS) entry which is preliminary data.</text>
</comment>
<dbReference type="Pfam" id="PF13246">
    <property type="entry name" value="Cation_ATPase"/>
    <property type="match status" value="1"/>
</dbReference>
<dbReference type="Gene3D" id="3.40.50.1000">
    <property type="entry name" value="HAD superfamily/HAD-like"/>
    <property type="match status" value="1"/>
</dbReference>
<feature type="binding site" evidence="17">
    <location>
        <position position="769"/>
    </location>
    <ligand>
        <name>ATP</name>
        <dbReference type="ChEBI" id="CHEBI:30616"/>
    </ligand>
</feature>
<dbReference type="SUPFAM" id="SSF81660">
    <property type="entry name" value="Metal cation-transporting ATPase, ATP-binding domain N"/>
    <property type="match status" value="1"/>
</dbReference>
<dbReference type="GO" id="GO:0006897">
    <property type="term" value="P:endocytosis"/>
    <property type="evidence" value="ECO:0007669"/>
    <property type="project" value="TreeGrafter"/>
</dbReference>
<keyword evidence="13 19" id="KW-0472">Membrane</keyword>
<accession>A0A0F4Z5N1</accession>
<dbReference type="GO" id="GO:0006890">
    <property type="term" value="P:retrograde vesicle-mediated transport, Golgi to endoplasmic reticulum"/>
    <property type="evidence" value="ECO:0007669"/>
    <property type="project" value="TreeGrafter"/>
</dbReference>
<dbReference type="InterPro" id="IPR023299">
    <property type="entry name" value="ATPase_P-typ_cyto_dom_N"/>
</dbReference>
<dbReference type="InterPro" id="IPR008250">
    <property type="entry name" value="ATPase_P-typ_transduc_dom_A_sf"/>
</dbReference>
<comment type="subcellular location">
    <subcellularLocation>
        <location evidence="2">Endosome membrane</location>
        <topology evidence="2">Multi-pass membrane protein</topology>
    </subcellularLocation>
    <subcellularLocation>
        <location evidence="19">Membrane</location>
        <topology evidence="19">Multi-pass membrane protein</topology>
    </subcellularLocation>
</comment>
<evidence type="ECO:0000256" key="3">
    <source>
        <dbReference type="ARBA" id="ARBA00008109"/>
    </source>
</evidence>
<dbReference type="EC" id="7.6.2.1" evidence="19"/>
<dbReference type="SFLD" id="SFLDG00002">
    <property type="entry name" value="C1.7:_P-type_atpase_like"/>
    <property type="match status" value="1"/>
</dbReference>
<keyword evidence="5 19" id="KW-0812">Transmembrane</keyword>
<dbReference type="NCBIfam" id="TIGR01652">
    <property type="entry name" value="ATPase-Plipid"/>
    <property type="match status" value="1"/>
</dbReference>
<evidence type="ECO:0000256" key="9">
    <source>
        <dbReference type="ARBA" id="ARBA00022842"/>
    </source>
</evidence>
<dbReference type="InterPro" id="IPR018303">
    <property type="entry name" value="ATPase_P-typ_P_site"/>
</dbReference>
<feature type="binding site" evidence="18">
    <location>
        <position position="578"/>
    </location>
    <ligand>
        <name>Mg(2+)</name>
        <dbReference type="ChEBI" id="CHEBI:18420"/>
    </ligand>
</feature>
<sequence length="1262" mass="139362">MSLSAEYLHSVDHSNLPSGAESDEDLDLEELDPEAADIRGNSRNSRDDSRNSRGYGAHIALRNLRTGGRNRLWGRETSGRRRESEDDLSGLLEEPNDGGRYSQGSSNHNEDDAPLLSSRRRSRPLTPRDDDHRSSKLRLPSFRPTNPFQDSNRNTGPVDDGSENKPAREVLIIPVLRIGYMSSYIAPLVFVVSISLGKEAYDDIGRRRRDAEANSEEFTVLSFGQPALGNAHGHSRAASRSDLDTDVFEITKKSRDLKVGDVLKIRKNQRLPADVVILKSTSTESAASKRQSSANDGQTQEPVTDLLEPIAETPSVHQSTPSGMNGSAEDDSELGSTSDTFIRTDQLDGETDWKLRLPSTLSQTLPVRDFTRLKIQAGPPDKRVNEFVGTIELAPPPFSSYDPPVSKPHSPVSPHDTSANQGQGSEPQVMSAPLSIDNTAWANTVLASNTTTLAVIIYTGPQTRSALSTSPSRSKVGLLEYEINNLTKILCVLTLALSVTLVALEGFQPTNDKEWYIAIMIYLILFSTIIPMSLRVNLDMAKTVYARFIERDRGIPGTVVRTSTIPEDLGRIEYLLSDKTGTLTQNEMELKKIHVGTVSYANEAMEEVASYVRQGFSVPSLPDNSHPSLITPSSVFGAQAGLGAATRTRREIGSRVRDLVLALALCHNVTPTTDEEDGRKVTNYQASSPDEIAIVKYTEEVGLRLAYRDRKKIVLESTHTNQVVVRVRILEVFPFTSDSKRMGIIVQFEQGDAAPDASKDDSEIWFYQKGADTVMSSIVAANDWLDEETANMAREGLRTLVVGRRKLSPQQYQQFSASYKQASLALQGRDVGMAKVVSEYLERDLELLGVTGVEDRLQRDVKPSLELLRNAGVKIWMLTGDKVETARCVAISAKLVARGQYIHTVAKVRDKSAAQDALDFLRHKTDACLLIDGESLSLMLSQFRSAFISVAVLLPAVIACRCSPTQKAEIAELIRQHTKKRICCIGDGGNDVSMIQAADVGIGIVGKEGRQASLAADFSITQFHHLTKLLVWHGRNSYKRSAKLAQFIMHRGLIISACQTMYSIASHFDPKGLFINWLLVGYATVYTNAPVFSLVLDRDVDEELANLYPELYKELKSGRSLSYRSFFGWVLVSVYQGAVIQGLSQILVDAITGPRLISVSFTALVLNELLMVAIAVTTWHPIMIFCLVGTALVYAASVPFLGDYFDLEYVITLEWTLTRCLFYVFPSSKGIPPFLFSDIYLSTYPYLYHFGSISSMDSAFSM</sequence>
<feature type="binding site" evidence="18">
    <location>
        <position position="991"/>
    </location>
    <ligand>
        <name>Mg(2+)</name>
        <dbReference type="ChEBI" id="CHEBI:18420"/>
    </ligand>
</feature>
<dbReference type="PANTHER" id="PTHR24092">
    <property type="entry name" value="PROBABLE PHOSPHOLIPID-TRANSPORTING ATPASE"/>
    <property type="match status" value="1"/>
</dbReference>
<organism evidence="22 23">
    <name type="scientific">Rasamsonia emersonii (strain ATCC 16479 / CBS 393.64 / IMI 116815)</name>
    <dbReference type="NCBI Taxonomy" id="1408163"/>
    <lineage>
        <taxon>Eukaryota</taxon>
        <taxon>Fungi</taxon>
        <taxon>Dikarya</taxon>
        <taxon>Ascomycota</taxon>
        <taxon>Pezizomycotina</taxon>
        <taxon>Eurotiomycetes</taxon>
        <taxon>Eurotiomycetidae</taxon>
        <taxon>Eurotiales</taxon>
        <taxon>Trichocomaceae</taxon>
        <taxon>Rasamsonia</taxon>
    </lineage>
</organism>